<evidence type="ECO:0000313" key="2">
    <source>
        <dbReference type="EMBL" id="OAY32024.1"/>
    </source>
</evidence>
<feature type="transmembrane region" description="Helical" evidence="1">
    <location>
        <begin position="12"/>
        <end position="30"/>
    </location>
</feature>
<keyword evidence="1" id="KW-1133">Transmembrane helix</keyword>
<keyword evidence="1" id="KW-0812">Transmembrane</keyword>
<dbReference type="EMBL" id="CM004400">
    <property type="protein sequence ID" value="OAY32024.1"/>
    <property type="molecule type" value="Genomic_DNA"/>
</dbReference>
<dbReference type="AlphaFoldDB" id="A0A2C9UM46"/>
<reference evidence="2" key="1">
    <citation type="submission" date="2016-02" db="EMBL/GenBank/DDBJ databases">
        <title>WGS assembly of Manihot esculenta.</title>
        <authorList>
            <person name="Bredeson J.V."/>
            <person name="Prochnik S.E."/>
            <person name="Lyons J.B."/>
            <person name="Schmutz J."/>
            <person name="Grimwood J."/>
            <person name="Vrebalov J."/>
            <person name="Bart R.S."/>
            <person name="Amuge T."/>
            <person name="Ferguson M.E."/>
            <person name="Green R."/>
            <person name="Putnam N."/>
            <person name="Stites J."/>
            <person name="Rounsley S."/>
            <person name="Rokhsar D.S."/>
        </authorList>
    </citation>
    <scope>NUCLEOTIDE SEQUENCE [LARGE SCALE GENOMIC DNA]</scope>
    <source>
        <tissue evidence="2">Leaf</tissue>
    </source>
</reference>
<sequence length="43" mass="4803">MFTTTPPSTILILPYLALSLSHLLFLLSLFSPQSHHCLISFNS</sequence>
<protein>
    <submittedName>
        <fullName evidence="2">Uncharacterized protein</fullName>
    </submittedName>
</protein>
<proteinExistence type="predicted"/>
<evidence type="ECO:0000256" key="1">
    <source>
        <dbReference type="SAM" id="Phobius"/>
    </source>
</evidence>
<keyword evidence="1" id="KW-0472">Membrane</keyword>
<organism evidence="2">
    <name type="scientific">Manihot esculenta</name>
    <name type="common">Cassava</name>
    <name type="synonym">Jatropha manihot</name>
    <dbReference type="NCBI Taxonomy" id="3983"/>
    <lineage>
        <taxon>Eukaryota</taxon>
        <taxon>Viridiplantae</taxon>
        <taxon>Streptophyta</taxon>
        <taxon>Embryophyta</taxon>
        <taxon>Tracheophyta</taxon>
        <taxon>Spermatophyta</taxon>
        <taxon>Magnoliopsida</taxon>
        <taxon>eudicotyledons</taxon>
        <taxon>Gunneridae</taxon>
        <taxon>Pentapetalae</taxon>
        <taxon>rosids</taxon>
        <taxon>fabids</taxon>
        <taxon>Malpighiales</taxon>
        <taxon>Euphorbiaceae</taxon>
        <taxon>Crotonoideae</taxon>
        <taxon>Manihoteae</taxon>
        <taxon>Manihot</taxon>
    </lineage>
</organism>
<name>A0A2C9UM46_MANES</name>
<gene>
    <name evidence="2" type="ORF">MANES_14G160400</name>
</gene>
<accession>A0A2C9UM46</accession>